<sequence>MTEMILGYDRNDWEQFQIKNPVEIVLPKKTSNILIAGKSGSGKSLSARWYLWQLLHNRESLVYIADYKAGEEYEAFEGSPSYASGEKAFDMINDFYQFFTEVRSRKLRLQQHYTLFIEEWFGLLTYAENQSKKLKTELMAKISELLSVARGLNIGVIIALQRADASLFGSGAREQFQCVCSFGRCSSEQFRMLGFNSELESNPTSRYGAGEALALIDGQESIKEIKVPFIRNEAVLCNQIRHHLQCQPSLPKLIRAVAGGESTEQ</sequence>
<gene>
    <name evidence="1" type="ORF">DW243_04285</name>
</gene>
<dbReference type="CDD" id="cd01127">
    <property type="entry name" value="TrwB_TraG_TraD_VirD4"/>
    <property type="match status" value="1"/>
</dbReference>
<protein>
    <recommendedName>
        <fullName evidence="3">FtsK domain-containing protein</fullName>
    </recommendedName>
</protein>
<comment type="caution">
    <text evidence="1">The sequence shown here is derived from an EMBL/GenBank/DDBJ whole genome shotgun (WGS) entry which is preliminary data.</text>
</comment>
<dbReference type="InterPro" id="IPR027417">
    <property type="entry name" value="P-loop_NTPase"/>
</dbReference>
<reference evidence="1 2" key="1">
    <citation type="submission" date="2018-08" db="EMBL/GenBank/DDBJ databases">
        <title>A genome reference for cultivated species of the human gut microbiota.</title>
        <authorList>
            <person name="Zou Y."/>
            <person name="Xue W."/>
            <person name="Luo G."/>
        </authorList>
    </citation>
    <scope>NUCLEOTIDE SEQUENCE [LARGE SCALE GENOMIC DNA]</scope>
    <source>
        <strain evidence="1 2">AM21-18</strain>
    </source>
</reference>
<dbReference type="EMBL" id="QRIS01000005">
    <property type="protein sequence ID" value="RHG87331.1"/>
    <property type="molecule type" value="Genomic_DNA"/>
</dbReference>
<name>A0A414UY78_MEDGN</name>
<dbReference type="AlphaFoldDB" id="A0A414UY78"/>
<evidence type="ECO:0000313" key="1">
    <source>
        <dbReference type="EMBL" id="RHG87331.1"/>
    </source>
</evidence>
<organism evidence="1 2">
    <name type="scientific">Mediterraneibacter gnavus</name>
    <name type="common">Ruminococcus gnavus</name>
    <dbReference type="NCBI Taxonomy" id="33038"/>
    <lineage>
        <taxon>Bacteria</taxon>
        <taxon>Bacillati</taxon>
        <taxon>Bacillota</taxon>
        <taxon>Clostridia</taxon>
        <taxon>Lachnospirales</taxon>
        <taxon>Lachnospiraceae</taxon>
        <taxon>Mediterraneibacter</taxon>
    </lineage>
</organism>
<dbReference type="Gene3D" id="3.40.50.300">
    <property type="entry name" value="P-loop containing nucleotide triphosphate hydrolases"/>
    <property type="match status" value="1"/>
</dbReference>
<dbReference type="SUPFAM" id="SSF52540">
    <property type="entry name" value="P-loop containing nucleoside triphosphate hydrolases"/>
    <property type="match status" value="1"/>
</dbReference>
<evidence type="ECO:0008006" key="3">
    <source>
        <dbReference type="Google" id="ProtNLM"/>
    </source>
</evidence>
<evidence type="ECO:0000313" key="2">
    <source>
        <dbReference type="Proteomes" id="UP000283981"/>
    </source>
</evidence>
<dbReference type="Proteomes" id="UP000283981">
    <property type="component" value="Unassembled WGS sequence"/>
</dbReference>
<accession>A0A414UY78</accession>
<proteinExistence type="predicted"/>